<accession>A0A9D1MCB7</accession>
<comment type="caution">
    <text evidence="2">The sequence shown here is derived from an EMBL/GenBank/DDBJ whole genome shotgun (WGS) entry which is preliminary data.</text>
</comment>
<proteinExistence type="predicted"/>
<dbReference type="Gene3D" id="1.10.3210.10">
    <property type="entry name" value="Hypothetical protein af1432"/>
    <property type="match status" value="1"/>
</dbReference>
<organism evidence="2 3">
    <name type="scientific">Candidatus Ornithomonoglobus merdipullorum</name>
    <dbReference type="NCBI Taxonomy" id="2840895"/>
    <lineage>
        <taxon>Bacteria</taxon>
        <taxon>Bacillati</taxon>
        <taxon>Bacillota</taxon>
        <taxon>Clostridia</taxon>
        <taxon>Candidatus Ornithomonoglobus</taxon>
    </lineage>
</organism>
<dbReference type="EMBL" id="DVNB01000087">
    <property type="protein sequence ID" value="HIU57883.1"/>
    <property type="molecule type" value="Genomic_DNA"/>
</dbReference>
<dbReference type="Pfam" id="PF01966">
    <property type="entry name" value="HD"/>
    <property type="match status" value="1"/>
</dbReference>
<gene>
    <name evidence="2" type="ORF">IAA61_08780</name>
</gene>
<dbReference type="InterPro" id="IPR006674">
    <property type="entry name" value="HD_domain"/>
</dbReference>
<sequence length="166" mass="19210">MNREVILCLRELFRDSRLNVMMGFTQHGDTSCLAHTIAVVYCALAIARIMHLRVNKRELIRGGILHDYFLYDWHDGEKGRKIHGFTHPSSALANAETDFRLSRRERDIIKKHMFPLTVKPPMYREAWLICLADKICACKEAVRKDAYPEITRMAERQHLRCGAAGV</sequence>
<evidence type="ECO:0000313" key="3">
    <source>
        <dbReference type="Proteomes" id="UP000824109"/>
    </source>
</evidence>
<dbReference type="AlphaFoldDB" id="A0A9D1MCB7"/>
<reference evidence="2" key="1">
    <citation type="submission" date="2020-10" db="EMBL/GenBank/DDBJ databases">
        <authorList>
            <person name="Gilroy R."/>
        </authorList>
    </citation>
    <scope>NUCLEOTIDE SEQUENCE</scope>
    <source>
        <strain evidence="2">USAMLcec3-3695</strain>
    </source>
</reference>
<protein>
    <submittedName>
        <fullName evidence="2">Phosphohydrolase</fullName>
    </submittedName>
</protein>
<name>A0A9D1MCB7_9FIRM</name>
<feature type="domain" description="HD" evidence="1">
    <location>
        <begin position="34"/>
        <end position="137"/>
    </location>
</feature>
<dbReference type="Proteomes" id="UP000824109">
    <property type="component" value="Unassembled WGS sequence"/>
</dbReference>
<reference evidence="2" key="2">
    <citation type="journal article" date="2021" name="PeerJ">
        <title>Extensive microbial diversity within the chicken gut microbiome revealed by metagenomics and culture.</title>
        <authorList>
            <person name="Gilroy R."/>
            <person name="Ravi A."/>
            <person name="Getino M."/>
            <person name="Pursley I."/>
            <person name="Horton D.L."/>
            <person name="Alikhan N.F."/>
            <person name="Baker D."/>
            <person name="Gharbi K."/>
            <person name="Hall N."/>
            <person name="Watson M."/>
            <person name="Adriaenssens E.M."/>
            <person name="Foster-Nyarko E."/>
            <person name="Jarju S."/>
            <person name="Secka A."/>
            <person name="Antonio M."/>
            <person name="Oren A."/>
            <person name="Chaudhuri R.R."/>
            <person name="La Ragione R."/>
            <person name="Hildebrand F."/>
            <person name="Pallen M.J."/>
        </authorList>
    </citation>
    <scope>NUCLEOTIDE SEQUENCE</scope>
    <source>
        <strain evidence="2">USAMLcec3-3695</strain>
    </source>
</reference>
<evidence type="ECO:0000313" key="2">
    <source>
        <dbReference type="EMBL" id="HIU57883.1"/>
    </source>
</evidence>
<dbReference type="SUPFAM" id="SSF109604">
    <property type="entry name" value="HD-domain/PDEase-like"/>
    <property type="match status" value="1"/>
</dbReference>
<evidence type="ECO:0000259" key="1">
    <source>
        <dbReference type="Pfam" id="PF01966"/>
    </source>
</evidence>